<evidence type="ECO:0000256" key="10">
    <source>
        <dbReference type="ARBA" id="ARBA00023014"/>
    </source>
</evidence>
<protein>
    <recommendedName>
        <fullName evidence="4 13">Adenine DNA glycosylase</fullName>
        <ecNumber evidence="3 13">3.2.2.31</ecNumber>
    </recommendedName>
</protein>
<name>A0A1M6T0F5_9FIRM</name>
<dbReference type="AlphaFoldDB" id="A0A1M6T0F5"/>
<dbReference type="SUPFAM" id="SSF55811">
    <property type="entry name" value="Nudix"/>
    <property type="match status" value="1"/>
</dbReference>
<dbReference type="InterPro" id="IPR004036">
    <property type="entry name" value="Endonuclease-III-like_CS2"/>
</dbReference>
<dbReference type="GO" id="GO:0006298">
    <property type="term" value="P:mismatch repair"/>
    <property type="evidence" value="ECO:0007669"/>
    <property type="project" value="TreeGrafter"/>
</dbReference>
<comment type="similarity">
    <text evidence="2 13">Belongs to the Nth/MutY family.</text>
</comment>
<keyword evidence="6" id="KW-0479">Metal-binding</keyword>
<dbReference type="GO" id="GO:0000701">
    <property type="term" value="F:purine-specific mismatch base pair DNA N-glycosylase activity"/>
    <property type="evidence" value="ECO:0007669"/>
    <property type="project" value="UniProtKB-EC"/>
</dbReference>
<dbReference type="GO" id="GO:0051539">
    <property type="term" value="F:4 iron, 4 sulfur cluster binding"/>
    <property type="evidence" value="ECO:0007669"/>
    <property type="project" value="UniProtKB-UniRule"/>
</dbReference>
<evidence type="ECO:0000313" key="15">
    <source>
        <dbReference type="EMBL" id="SHK50415.1"/>
    </source>
</evidence>
<comment type="catalytic activity">
    <reaction evidence="1 13">
        <text>Hydrolyzes free adenine bases from 7,8-dihydro-8-oxoguanine:adenine mismatched double-stranded DNA, leaving an apurinic site.</text>
        <dbReference type="EC" id="3.2.2.31"/>
    </reaction>
</comment>
<dbReference type="Gene3D" id="1.10.1670.10">
    <property type="entry name" value="Helix-hairpin-Helix base-excision DNA repair enzymes (C-terminal)"/>
    <property type="match status" value="1"/>
</dbReference>
<dbReference type="GO" id="GO:0034039">
    <property type="term" value="F:8-oxo-7,8-dihydroguanine DNA N-glycosylase activity"/>
    <property type="evidence" value="ECO:0007669"/>
    <property type="project" value="TreeGrafter"/>
</dbReference>
<evidence type="ECO:0000256" key="12">
    <source>
        <dbReference type="ARBA" id="ARBA00023295"/>
    </source>
</evidence>
<organism evidence="15 16">
    <name type="scientific">Desulforamulus aeronauticus DSM 10349</name>
    <dbReference type="NCBI Taxonomy" id="1121421"/>
    <lineage>
        <taxon>Bacteria</taxon>
        <taxon>Bacillati</taxon>
        <taxon>Bacillota</taxon>
        <taxon>Clostridia</taxon>
        <taxon>Eubacteriales</taxon>
        <taxon>Peptococcaceae</taxon>
        <taxon>Desulforamulus</taxon>
    </lineage>
</organism>
<dbReference type="Proteomes" id="UP000183997">
    <property type="component" value="Unassembled WGS sequence"/>
</dbReference>
<dbReference type="STRING" id="1121421.SAMN02745123_02095"/>
<keyword evidence="12 13" id="KW-0326">Glycosidase</keyword>
<dbReference type="InterPro" id="IPR000445">
    <property type="entry name" value="HhH_motif"/>
</dbReference>
<keyword evidence="9 13" id="KW-0408">Iron</keyword>
<dbReference type="GO" id="GO:0006284">
    <property type="term" value="P:base-excision repair"/>
    <property type="evidence" value="ECO:0007669"/>
    <property type="project" value="UniProtKB-UniRule"/>
</dbReference>
<dbReference type="PANTHER" id="PTHR42944">
    <property type="entry name" value="ADENINE DNA GLYCOSYLASE"/>
    <property type="match status" value="1"/>
</dbReference>
<keyword evidence="10" id="KW-0411">Iron-sulfur</keyword>
<dbReference type="InterPro" id="IPR005760">
    <property type="entry name" value="A/G_AdeGlyc_MutY"/>
</dbReference>
<proteinExistence type="inferred from homology"/>
<dbReference type="GO" id="GO:0035485">
    <property type="term" value="F:adenine/guanine mispair binding"/>
    <property type="evidence" value="ECO:0007669"/>
    <property type="project" value="TreeGrafter"/>
</dbReference>
<dbReference type="Pfam" id="PF00633">
    <property type="entry name" value="HHH"/>
    <property type="match status" value="1"/>
</dbReference>
<dbReference type="NCBIfam" id="TIGR01084">
    <property type="entry name" value="mutY"/>
    <property type="match status" value="1"/>
</dbReference>
<evidence type="ECO:0000313" key="16">
    <source>
        <dbReference type="Proteomes" id="UP000183997"/>
    </source>
</evidence>
<evidence type="ECO:0000256" key="3">
    <source>
        <dbReference type="ARBA" id="ARBA00012045"/>
    </source>
</evidence>
<evidence type="ECO:0000256" key="7">
    <source>
        <dbReference type="ARBA" id="ARBA00022763"/>
    </source>
</evidence>
<dbReference type="PANTHER" id="PTHR42944:SF1">
    <property type="entry name" value="ADENINE DNA GLYCOSYLASE"/>
    <property type="match status" value="1"/>
</dbReference>
<sequence>MQITWVTALLNWFQLHQRELPWRQTKDPYAIWVSEIMLQQTRVETVVPYYRRFLERFPTVEHLAKAQIDEVLKLWEGLGYYTRAKNLHRAAQVIQQEYQSVFPRSHSEVLALPGIGDYTAGAIMSIAYGQPFPAIDGNVLRVIARLQLVQKDISLPQTKTEVAAFLKGVFPLEQASDFTQALMELGALVCLPMTPKCTLCPIQVHCQAKQRNMQQELPIKSKKTLPKREKRYLAIIQQGDKILMNKRPMAGLLGGLWEFPGVESKNKQDFVQNFKRQFGLTIIPKVHKLDTSHVFSHRIWEMKVYHSELVSGEVTTAADLHWIPIDQLNTIAIPSAFQKIKDSLLLGGKLC</sequence>
<dbReference type="SUPFAM" id="SSF48150">
    <property type="entry name" value="DNA-glycosylase"/>
    <property type="match status" value="1"/>
</dbReference>
<accession>A0A1M6T0F5</accession>
<dbReference type="RefSeq" id="WP_175549002.1">
    <property type="nucleotide sequence ID" value="NZ_FRAR01000015.1"/>
</dbReference>
<dbReference type="GO" id="GO:0032357">
    <property type="term" value="F:oxidized purine DNA binding"/>
    <property type="evidence" value="ECO:0007669"/>
    <property type="project" value="TreeGrafter"/>
</dbReference>
<feature type="domain" description="HhH-GPD" evidence="14">
    <location>
        <begin position="37"/>
        <end position="188"/>
    </location>
</feature>
<dbReference type="PROSITE" id="PS01155">
    <property type="entry name" value="ENDONUCLEASE_III_2"/>
    <property type="match status" value="1"/>
</dbReference>
<dbReference type="EMBL" id="FRAR01000015">
    <property type="protein sequence ID" value="SHK50415.1"/>
    <property type="molecule type" value="Genomic_DNA"/>
</dbReference>
<dbReference type="InterPro" id="IPR015797">
    <property type="entry name" value="NUDIX_hydrolase-like_dom_sf"/>
</dbReference>
<evidence type="ECO:0000256" key="6">
    <source>
        <dbReference type="ARBA" id="ARBA00022723"/>
    </source>
</evidence>
<keyword evidence="11" id="KW-0234">DNA repair</keyword>
<dbReference type="Pfam" id="PF14815">
    <property type="entry name" value="NUDIX_4"/>
    <property type="match status" value="1"/>
</dbReference>
<dbReference type="FunFam" id="1.10.340.30:FF:000010">
    <property type="entry name" value="Adenine DNA glycosylase"/>
    <property type="match status" value="1"/>
</dbReference>
<dbReference type="Gene3D" id="3.90.79.10">
    <property type="entry name" value="Nucleoside Triphosphate Pyrophosphohydrolase"/>
    <property type="match status" value="1"/>
</dbReference>
<gene>
    <name evidence="15" type="ORF">SAMN02745123_02095</name>
</gene>
<dbReference type="Gene3D" id="1.10.340.30">
    <property type="entry name" value="Hypothetical protein, domain 2"/>
    <property type="match status" value="1"/>
</dbReference>
<evidence type="ECO:0000256" key="4">
    <source>
        <dbReference type="ARBA" id="ARBA00022023"/>
    </source>
</evidence>
<dbReference type="InterPro" id="IPR029119">
    <property type="entry name" value="MutY_C"/>
</dbReference>
<dbReference type="CDD" id="cd00056">
    <property type="entry name" value="ENDO3c"/>
    <property type="match status" value="1"/>
</dbReference>
<keyword evidence="16" id="KW-1185">Reference proteome</keyword>
<dbReference type="GO" id="GO:0046872">
    <property type="term" value="F:metal ion binding"/>
    <property type="evidence" value="ECO:0007669"/>
    <property type="project" value="UniProtKB-UniRule"/>
</dbReference>
<comment type="cofactor">
    <cofactor evidence="13">
        <name>[4Fe-4S] cluster</name>
        <dbReference type="ChEBI" id="CHEBI:49883"/>
    </cofactor>
    <text evidence="13">Binds 1 [4Fe-4S] cluster.</text>
</comment>
<dbReference type="InterPro" id="IPR003265">
    <property type="entry name" value="HhH-GPD_domain"/>
</dbReference>
<evidence type="ECO:0000256" key="9">
    <source>
        <dbReference type="ARBA" id="ARBA00023004"/>
    </source>
</evidence>
<reference evidence="16" key="1">
    <citation type="submission" date="2016-11" db="EMBL/GenBank/DDBJ databases">
        <authorList>
            <person name="Varghese N."/>
            <person name="Submissions S."/>
        </authorList>
    </citation>
    <scope>NUCLEOTIDE SEQUENCE [LARGE SCALE GENOMIC DNA]</scope>
    <source>
        <strain evidence="16">DSM 10349</strain>
    </source>
</reference>
<keyword evidence="5" id="KW-0004">4Fe-4S</keyword>
<dbReference type="InterPro" id="IPR023170">
    <property type="entry name" value="HhH_base_excis_C"/>
</dbReference>
<evidence type="ECO:0000256" key="11">
    <source>
        <dbReference type="ARBA" id="ARBA00023204"/>
    </source>
</evidence>
<evidence type="ECO:0000256" key="2">
    <source>
        <dbReference type="ARBA" id="ARBA00008343"/>
    </source>
</evidence>
<dbReference type="InterPro" id="IPR044298">
    <property type="entry name" value="MIG/MutY"/>
</dbReference>
<comment type="function">
    <text evidence="13">Adenine glycosylase active on G-A mispairs.</text>
</comment>
<evidence type="ECO:0000256" key="1">
    <source>
        <dbReference type="ARBA" id="ARBA00000843"/>
    </source>
</evidence>
<evidence type="ECO:0000256" key="13">
    <source>
        <dbReference type="RuleBase" id="RU365096"/>
    </source>
</evidence>
<keyword evidence="8" id="KW-0378">Hydrolase</keyword>
<dbReference type="CDD" id="cd03431">
    <property type="entry name" value="NUDIX_DNA_Glycosylase_C-MutY"/>
    <property type="match status" value="1"/>
</dbReference>
<dbReference type="Pfam" id="PF00730">
    <property type="entry name" value="HhH-GPD"/>
    <property type="match status" value="1"/>
</dbReference>
<keyword evidence="7 13" id="KW-0227">DNA damage</keyword>
<evidence type="ECO:0000256" key="5">
    <source>
        <dbReference type="ARBA" id="ARBA00022485"/>
    </source>
</evidence>
<evidence type="ECO:0000256" key="8">
    <source>
        <dbReference type="ARBA" id="ARBA00022801"/>
    </source>
</evidence>
<evidence type="ECO:0000259" key="14">
    <source>
        <dbReference type="SMART" id="SM00478"/>
    </source>
</evidence>
<dbReference type="InterPro" id="IPR011257">
    <property type="entry name" value="DNA_glycosylase"/>
</dbReference>
<dbReference type="EC" id="3.2.2.31" evidence="3 13"/>
<dbReference type="SMART" id="SM00478">
    <property type="entry name" value="ENDO3c"/>
    <property type="match status" value="1"/>
</dbReference>